<protein>
    <recommendedName>
        <fullName evidence="5">Protein LTV1-like protein</fullName>
    </recommendedName>
</protein>
<dbReference type="GO" id="GO:0005634">
    <property type="term" value="C:nucleus"/>
    <property type="evidence" value="ECO:0007669"/>
    <property type="project" value="TreeGrafter"/>
</dbReference>
<feature type="compositionally biased region" description="Basic and acidic residues" evidence="3">
    <location>
        <begin position="444"/>
        <end position="454"/>
    </location>
</feature>
<reference evidence="4" key="1">
    <citation type="submission" date="2015-08" db="EMBL/GenBank/DDBJ databases">
        <authorList>
            <person name="Babu N.S."/>
            <person name="Beckwith C.J."/>
            <person name="Beseler K.G."/>
            <person name="Brison A."/>
            <person name="Carone J.V."/>
            <person name="Caskin T.P."/>
            <person name="Diamond M."/>
            <person name="Durham M.E."/>
            <person name="Foxe J.M."/>
            <person name="Go M."/>
            <person name="Henderson B.A."/>
            <person name="Jones I.B."/>
            <person name="McGettigan J.A."/>
            <person name="Micheletti S.J."/>
            <person name="Nasrallah M.E."/>
            <person name="Ortiz D."/>
            <person name="Piller C.R."/>
            <person name="Privatt S.R."/>
            <person name="Schneider S.L."/>
            <person name="Sharp S."/>
            <person name="Smith T.C."/>
            <person name="Stanton J.D."/>
            <person name="Ullery H.E."/>
            <person name="Wilson R.J."/>
            <person name="Serrano M.G."/>
            <person name="Buck G."/>
            <person name="Lee V."/>
            <person name="Wang Y."/>
            <person name="Carvalho R."/>
            <person name="Voegtly L."/>
            <person name="Shi R."/>
            <person name="Duckworth R."/>
            <person name="Johnson A."/>
            <person name="Loviza R."/>
            <person name="Walstead R."/>
            <person name="Shah Z."/>
            <person name="Kiflezghi M."/>
            <person name="Wade K."/>
            <person name="Ball S.L."/>
            <person name="Bradley K.W."/>
            <person name="Asai D.J."/>
            <person name="Bowman C.A."/>
            <person name="Russell D.A."/>
            <person name="Pope W.H."/>
            <person name="Jacobs-Sera D."/>
            <person name="Hendrix R.W."/>
            <person name="Hatfull G.F."/>
        </authorList>
    </citation>
    <scope>NUCLEOTIDE SEQUENCE</scope>
</reference>
<feature type="coiled-coil region" evidence="2">
    <location>
        <begin position="193"/>
        <end position="220"/>
    </location>
</feature>
<gene>
    <name evidence="4" type="ORF">g.55808</name>
</gene>
<accession>A0A1D2A2X5</accession>
<feature type="compositionally biased region" description="Basic and acidic residues" evidence="3">
    <location>
        <begin position="315"/>
        <end position="327"/>
    </location>
</feature>
<proteinExistence type="inferred from homology"/>
<evidence type="ECO:0008006" key="5">
    <source>
        <dbReference type="Google" id="ProtNLM"/>
    </source>
</evidence>
<feature type="compositionally biased region" description="Low complexity" evidence="3">
    <location>
        <begin position="507"/>
        <end position="530"/>
    </location>
</feature>
<dbReference type="GO" id="GO:0030688">
    <property type="term" value="C:preribosome, small subunit precursor"/>
    <property type="evidence" value="ECO:0007669"/>
    <property type="project" value="TreeGrafter"/>
</dbReference>
<keyword evidence="2" id="KW-0175">Coiled coil</keyword>
<feature type="compositionally biased region" description="Acidic residues" evidence="3">
    <location>
        <begin position="271"/>
        <end position="282"/>
    </location>
</feature>
<feature type="region of interest" description="Disordered" evidence="3">
    <location>
        <begin position="507"/>
        <end position="606"/>
    </location>
</feature>
<dbReference type="GO" id="GO:0042274">
    <property type="term" value="P:ribosomal small subunit biogenesis"/>
    <property type="evidence" value="ECO:0007669"/>
    <property type="project" value="InterPro"/>
</dbReference>
<evidence type="ECO:0000256" key="2">
    <source>
        <dbReference type="SAM" id="Coils"/>
    </source>
</evidence>
<feature type="region of interest" description="Disordered" evidence="3">
    <location>
        <begin position="425"/>
        <end position="493"/>
    </location>
</feature>
<name>A0A1D2A2X5_AUXPR</name>
<feature type="compositionally biased region" description="Basic and acidic residues" evidence="3">
    <location>
        <begin position="250"/>
        <end position="260"/>
    </location>
</feature>
<sequence>MGRPRKPFIDKKNSTTYNLIHRNTDAGEVVDASGRVFVDAGKGVGLGRVDEEAAAAARAASGTANRRYPPGHPLAWLEAEESGPSSSLTPARRRELIELGFPDDGYDYLAHLRALGGGSNALEGPDRSELAAAVGPGVFVPAQKPLAPAADVALYDAHALALPGGAVKEEEEEAEGAMGGVTAFTRRRERAPAAIDQEELAELDAMLAQAEAEAEAEEIGEEGLGDLLDDFILTAVGRHEEGTGADEADEGHSWKGKESSASEVSSAPSDSESEDEDFESEAGDGLGELRGEGSVQSRWPGRTAPKAGSIASTYWREERQDRRGELTTLDDRFEHVALEYDEDEIGDLSDHGSDLEGDTAPEELAPQLAFLLTIDERDKAARLRGEGQATRPSALAAQLERFGMTDDDHEAAVRKAKDLVQWAEAEEGPDTSVPRPHGSIYVPAEHHERERWDAETVLSLRSNLDNHPGRIAADTTRARRRGPQAIEEAAPVTEPIRLNAAGFPLGLGPARRRPGAAAMPEPAAAESSGSGKEGPEGDPETGAGPSLQRHKGETAEEKRARKAAVKEAARAARAAKKELKGLFKEERGKAARRSATAQPQAALHMP</sequence>
<dbReference type="PANTHER" id="PTHR21531">
    <property type="entry name" value="LOW-TEMPERATURE VIABILITY PROTEIN LTV1-RELATED"/>
    <property type="match status" value="1"/>
</dbReference>
<evidence type="ECO:0000256" key="1">
    <source>
        <dbReference type="ARBA" id="ARBA00009078"/>
    </source>
</evidence>
<feature type="compositionally biased region" description="Low complexity" evidence="3">
    <location>
        <begin position="261"/>
        <end position="270"/>
    </location>
</feature>
<comment type="similarity">
    <text evidence="1">Belongs to the LTV1 family.</text>
</comment>
<dbReference type="InterPro" id="IPR007307">
    <property type="entry name" value="Ltv1"/>
</dbReference>
<feature type="compositionally biased region" description="Basic and acidic residues" evidence="3">
    <location>
        <begin position="550"/>
        <end position="589"/>
    </location>
</feature>
<feature type="region of interest" description="Disordered" evidence="3">
    <location>
        <begin position="241"/>
        <end position="327"/>
    </location>
</feature>
<evidence type="ECO:0000313" key="4">
    <source>
        <dbReference type="EMBL" id="JAT73556.1"/>
    </source>
</evidence>
<dbReference type="EMBL" id="GDKF01005066">
    <property type="protein sequence ID" value="JAT73556.1"/>
    <property type="molecule type" value="Transcribed_RNA"/>
</dbReference>
<organism evidence="4">
    <name type="scientific">Auxenochlorella protothecoides</name>
    <name type="common">Green microalga</name>
    <name type="synonym">Chlorella protothecoides</name>
    <dbReference type="NCBI Taxonomy" id="3075"/>
    <lineage>
        <taxon>Eukaryota</taxon>
        <taxon>Viridiplantae</taxon>
        <taxon>Chlorophyta</taxon>
        <taxon>core chlorophytes</taxon>
        <taxon>Trebouxiophyceae</taxon>
        <taxon>Chlorellales</taxon>
        <taxon>Chlorellaceae</taxon>
        <taxon>Auxenochlorella</taxon>
    </lineage>
</organism>
<evidence type="ECO:0000256" key="3">
    <source>
        <dbReference type="SAM" id="MobiDB-lite"/>
    </source>
</evidence>
<dbReference type="GO" id="GO:0005829">
    <property type="term" value="C:cytosol"/>
    <property type="evidence" value="ECO:0007669"/>
    <property type="project" value="TreeGrafter"/>
</dbReference>
<dbReference type="GO" id="GO:0000056">
    <property type="term" value="P:ribosomal small subunit export from nucleus"/>
    <property type="evidence" value="ECO:0007669"/>
    <property type="project" value="TreeGrafter"/>
</dbReference>
<dbReference type="AlphaFoldDB" id="A0A1D2A2X5"/>
<feature type="region of interest" description="Disordered" evidence="3">
    <location>
        <begin position="61"/>
        <end position="89"/>
    </location>
</feature>
<dbReference type="PANTHER" id="PTHR21531:SF0">
    <property type="entry name" value="PROTEIN LTV1 HOMOLOG"/>
    <property type="match status" value="1"/>
</dbReference>